<comment type="caution">
    <text evidence="1">The sequence shown here is derived from an EMBL/GenBank/DDBJ whole genome shotgun (WGS) entry which is preliminary data.</text>
</comment>
<reference evidence="1" key="1">
    <citation type="submission" date="2021-06" db="EMBL/GenBank/DDBJ databases">
        <authorList>
            <person name="Kallberg Y."/>
            <person name="Tangrot J."/>
            <person name="Rosling A."/>
        </authorList>
    </citation>
    <scope>NUCLEOTIDE SEQUENCE</scope>
    <source>
        <strain evidence="1">28 12/20/2015</strain>
    </source>
</reference>
<name>A0ACA9R7U6_9GLOM</name>
<proteinExistence type="predicted"/>
<feature type="non-terminal residue" evidence="1">
    <location>
        <position position="48"/>
    </location>
</feature>
<accession>A0ACA9R7U6</accession>
<gene>
    <name evidence="1" type="ORF">SPELUC_LOCUS16428</name>
</gene>
<dbReference type="Proteomes" id="UP000789366">
    <property type="component" value="Unassembled WGS sequence"/>
</dbReference>
<protein>
    <submittedName>
        <fullName evidence="1">3328_t:CDS:1</fullName>
    </submittedName>
</protein>
<feature type="non-terminal residue" evidence="1">
    <location>
        <position position="1"/>
    </location>
</feature>
<evidence type="ECO:0000313" key="1">
    <source>
        <dbReference type="EMBL" id="CAG8781245.1"/>
    </source>
</evidence>
<dbReference type="EMBL" id="CAJVPW010060794">
    <property type="protein sequence ID" value="CAG8781245.1"/>
    <property type="molecule type" value="Genomic_DNA"/>
</dbReference>
<keyword evidence="2" id="KW-1185">Reference proteome</keyword>
<organism evidence="1 2">
    <name type="scientific">Cetraspora pellucida</name>
    <dbReference type="NCBI Taxonomy" id="1433469"/>
    <lineage>
        <taxon>Eukaryota</taxon>
        <taxon>Fungi</taxon>
        <taxon>Fungi incertae sedis</taxon>
        <taxon>Mucoromycota</taxon>
        <taxon>Glomeromycotina</taxon>
        <taxon>Glomeromycetes</taxon>
        <taxon>Diversisporales</taxon>
        <taxon>Gigasporaceae</taxon>
        <taxon>Cetraspora</taxon>
    </lineage>
</organism>
<evidence type="ECO:0000313" key="2">
    <source>
        <dbReference type="Proteomes" id="UP000789366"/>
    </source>
</evidence>
<sequence length="48" mass="5524">KNNDRPLKKRMSALTITEQIQSDLTMLDPMFVTPMLCPFSDDQDNPVK</sequence>